<sequence length="57" mass="6488">MRDVAKWQMKTANKKEKISSKACGNQMLHCRCCKHMPQRVATSVDLQRGVNLVVDTL</sequence>
<reference evidence="1" key="1">
    <citation type="submission" date="2020-11" db="EMBL/GenBank/DDBJ databases">
        <authorList>
            <person name="Whitehead M."/>
        </authorList>
    </citation>
    <scope>NUCLEOTIDE SEQUENCE</scope>
    <source>
        <strain evidence="1">EGII</strain>
    </source>
</reference>
<dbReference type="AlphaFoldDB" id="A0A811V1X3"/>
<accession>A0A811V1X3</accession>
<evidence type="ECO:0000313" key="1">
    <source>
        <dbReference type="EMBL" id="CAD7005562.1"/>
    </source>
</evidence>
<protein>
    <submittedName>
        <fullName evidence="1">(Mediterranean fruit fly) hypothetical protein</fullName>
    </submittedName>
</protein>
<evidence type="ECO:0000313" key="2">
    <source>
        <dbReference type="Proteomes" id="UP000606786"/>
    </source>
</evidence>
<proteinExistence type="predicted"/>
<gene>
    <name evidence="1" type="ORF">CCAP1982_LOCUS13922</name>
</gene>
<keyword evidence="2" id="KW-1185">Reference proteome</keyword>
<organism evidence="1 2">
    <name type="scientific">Ceratitis capitata</name>
    <name type="common">Mediterranean fruit fly</name>
    <name type="synonym">Tephritis capitata</name>
    <dbReference type="NCBI Taxonomy" id="7213"/>
    <lineage>
        <taxon>Eukaryota</taxon>
        <taxon>Metazoa</taxon>
        <taxon>Ecdysozoa</taxon>
        <taxon>Arthropoda</taxon>
        <taxon>Hexapoda</taxon>
        <taxon>Insecta</taxon>
        <taxon>Pterygota</taxon>
        <taxon>Neoptera</taxon>
        <taxon>Endopterygota</taxon>
        <taxon>Diptera</taxon>
        <taxon>Brachycera</taxon>
        <taxon>Muscomorpha</taxon>
        <taxon>Tephritoidea</taxon>
        <taxon>Tephritidae</taxon>
        <taxon>Ceratitis</taxon>
        <taxon>Ceratitis</taxon>
    </lineage>
</organism>
<name>A0A811V1X3_CERCA</name>
<dbReference type="Proteomes" id="UP000606786">
    <property type="component" value="Unassembled WGS sequence"/>
</dbReference>
<comment type="caution">
    <text evidence="1">The sequence shown here is derived from an EMBL/GenBank/DDBJ whole genome shotgun (WGS) entry which is preliminary data.</text>
</comment>
<feature type="non-terminal residue" evidence="1">
    <location>
        <position position="57"/>
    </location>
</feature>
<dbReference type="EMBL" id="CAJHJT010000034">
    <property type="protein sequence ID" value="CAD7005562.1"/>
    <property type="molecule type" value="Genomic_DNA"/>
</dbReference>